<dbReference type="Proteomes" id="UP000187406">
    <property type="component" value="Unassembled WGS sequence"/>
</dbReference>
<reference evidence="3" key="1">
    <citation type="submission" date="2016-04" db="EMBL/GenBank/DDBJ databases">
        <title>Cephalotus genome sequencing.</title>
        <authorList>
            <person name="Fukushima K."/>
            <person name="Hasebe M."/>
            <person name="Fang X."/>
        </authorList>
    </citation>
    <scope>NUCLEOTIDE SEQUENCE [LARGE SCALE GENOMIC DNA]</scope>
    <source>
        <strain evidence="3">cv. St1</strain>
    </source>
</reference>
<organism evidence="2 3">
    <name type="scientific">Cephalotus follicularis</name>
    <name type="common">Albany pitcher plant</name>
    <dbReference type="NCBI Taxonomy" id="3775"/>
    <lineage>
        <taxon>Eukaryota</taxon>
        <taxon>Viridiplantae</taxon>
        <taxon>Streptophyta</taxon>
        <taxon>Embryophyta</taxon>
        <taxon>Tracheophyta</taxon>
        <taxon>Spermatophyta</taxon>
        <taxon>Magnoliopsida</taxon>
        <taxon>eudicotyledons</taxon>
        <taxon>Gunneridae</taxon>
        <taxon>Pentapetalae</taxon>
        <taxon>rosids</taxon>
        <taxon>fabids</taxon>
        <taxon>Oxalidales</taxon>
        <taxon>Cephalotaceae</taxon>
        <taxon>Cephalotus</taxon>
    </lineage>
</organism>
<evidence type="ECO:0008006" key="4">
    <source>
        <dbReference type="Google" id="ProtNLM"/>
    </source>
</evidence>
<feature type="non-terminal residue" evidence="2">
    <location>
        <position position="1"/>
    </location>
</feature>
<evidence type="ECO:0000256" key="1">
    <source>
        <dbReference type="SAM" id="MobiDB-lite"/>
    </source>
</evidence>
<dbReference type="EMBL" id="BDDD01004773">
    <property type="protein sequence ID" value="GAV88302.1"/>
    <property type="molecule type" value="Genomic_DNA"/>
</dbReference>
<feature type="region of interest" description="Disordered" evidence="1">
    <location>
        <begin position="69"/>
        <end position="111"/>
    </location>
</feature>
<keyword evidence="3" id="KW-1185">Reference proteome</keyword>
<accession>A0A1Q3D766</accession>
<comment type="caution">
    <text evidence="2">The sequence shown here is derived from an EMBL/GenBank/DDBJ whole genome shotgun (WGS) entry which is preliminary data.</text>
</comment>
<protein>
    <recommendedName>
        <fullName evidence="4">UBN2 domain-containing protein</fullName>
    </recommendedName>
</protein>
<dbReference type="AlphaFoldDB" id="A0A1Q3D766"/>
<feature type="compositionally biased region" description="Basic residues" evidence="1">
    <location>
        <begin position="69"/>
        <end position="83"/>
    </location>
</feature>
<evidence type="ECO:0000313" key="2">
    <source>
        <dbReference type="EMBL" id="GAV88302.1"/>
    </source>
</evidence>
<dbReference type="InParanoid" id="A0A1Q3D766"/>
<feature type="region of interest" description="Disordered" evidence="1">
    <location>
        <begin position="21"/>
        <end position="56"/>
    </location>
</feature>
<sequence>EAKDLTTLPLEQLLESLMTHETAVKSQESEETKKKKTVAFRASKKENEDVSDEDKEMARITKGFKKFLSKKRQQGKRPFKKHLQMGESRKKEKVISYDCNKPGHYKNDPRR</sequence>
<name>A0A1Q3D766_CEPFO</name>
<proteinExistence type="predicted"/>
<gene>
    <name evidence="2" type="ORF">CFOL_v3_31725</name>
</gene>
<evidence type="ECO:0000313" key="3">
    <source>
        <dbReference type="Proteomes" id="UP000187406"/>
    </source>
</evidence>